<dbReference type="EMBL" id="GG704913">
    <property type="protein sequence ID" value="KJF60721.1"/>
    <property type="molecule type" value="Genomic_DNA"/>
</dbReference>
<accession>A0A0D8JUX2</accession>
<dbReference type="GeneID" id="24164045"/>
<dbReference type="RefSeq" id="XP_012214024.1">
    <property type="nucleotide sequence ID" value="XM_012358601.1"/>
</dbReference>
<dbReference type="OrthoDB" id="4182844at2759"/>
<name>A0A0D8JUX2_COCIM</name>
<dbReference type="AlphaFoldDB" id="A0A0D8JUX2"/>
<keyword evidence="2" id="KW-1185">Reference proteome</keyword>
<protein>
    <submittedName>
        <fullName evidence="1">Uncharacterized protein</fullName>
    </submittedName>
</protein>
<proteinExistence type="predicted"/>
<dbReference type="Proteomes" id="UP000001261">
    <property type="component" value="Unassembled WGS sequence"/>
</dbReference>
<organism evidence="1 2">
    <name type="scientific">Coccidioides immitis (strain RS)</name>
    <name type="common">Valley fever fungus</name>
    <dbReference type="NCBI Taxonomy" id="246410"/>
    <lineage>
        <taxon>Eukaryota</taxon>
        <taxon>Fungi</taxon>
        <taxon>Dikarya</taxon>
        <taxon>Ascomycota</taxon>
        <taxon>Pezizomycotina</taxon>
        <taxon>Eurotiomycetes</taxon>
        <taxon>Eurotiomycetidae</taxon>
        <taxon>Onygenales</taxon>
        <taxon>Onygenaceae</taxon>
        <taxon>Coccidioides</taxon>
    </lineage>
</organism>
<reference evidence="2" key="2">
    <citation type="journal article" date="2010" name="Genome Res.">
        <title>Population genomic sequencing of Coccidioides fungi reveals recent hybridization and transposon control.</title>
        <authorList>
            <person name="Neafsey D.E."/>
            <person name="Barker B.M."/>
            <person name="Sharpton T.J."/>
            <person name="Stajich J.E."/>
            <person name="Park D.J."/>
            <person name="Whiston E."/>
            <person name="Hung C.-Y."/>
            <person name="McMahan C."/>
            <person name="White J."/>
            <person name="Sykes S."/>
            <person name="Heiman D."/>
            <person name="Young S."/>
            <person name="Zeng Q."/>
            <person name="Abouelleil A."/>
            <person name="Aftuck L."/>
            <person name="Bessette D."/>
            <person name="Brown A."/>
            <person name="FitzGerald M."/>
            <person name="Lui A."/>
            <person name="Macdonald J.P."/>
            <person name="Priest M."/>
            <person name="Orbach M.J."/>
            <person name="Galgiani J.N."/>
            <person name="Kirkland T.N."/>
            <person name="Cole G.T."/>
            <person name="Birren B.W."/>
            <person name="Henn M.R."/>
            <person name="Taylor J.W."/>
            <person name="Rounsley S.D."/>
        </authorList>
    </citation>
    <scope>GENOME REANNOTATION</scope>
    <source>
        <strain evidence="2">RS</strain>
    </source>
</reference>
<dbReference type="VEuPathDB" id="FungiDB:CIMG_12225"/>
<evidence type="ECO:0000313" key="1">
    <source>
        <dbReference type="EMBL" id="KJF60721.1"/>
    </source>
</evidence>
<feature type="non-terminal residue" evidence="1">
    <location>
        <position position="208"/>
    </location>
</feature>
<reference evidence="2" key="1">
    <citation type="journal article" date="2009" name="Genome Res.">
        <title>Comparative genomic analyses of the human fungal pathogens Coccidioides and their relatives.</title>
        <authorList>
            <person name="Sharpton T.J."/>
            <person name="Stajich J.E."/>
            <person name="Rounsley S.D."/>
            <person name="Gardner M.J."/>
            <person name="Wortman J.R."/>
            <person name="Jordar V.S."/>
            <person name="Maiti R."/>
            <person name="Kodira C.D."/>
            <person name="Neafsey D.E."/>
            <person name="Zeng Q."/>
            <person name="Hung C.-Y."/>
            <person name="McMahan C."/>
            <person name="Muszewska A."/>
            <person name="Grynberg M."/>
            <person name="Mandel M.A."/>
            <person name="Kellner E.M."/>
            <person name="Barker B.M."/>
            <person name="Galgiani J.N."/>
            <person name="Orbach M.J."/>
            <person name="Kirkland T.N."/>
            <person name="Cole G.T."/>
            <person name="Henn M.R."/>
            <person name="Birren B.W."/>
            <person name="Taylor J.W."/>
        </authorList>
    </citation>
    <scope>NUCLEOTIDE SEQUENCE [LARGE SCALE GENOMIC DNA]</scope>
    <source>
        <strain evidence="2">RS</strain>
    </source>
</reference>
<dbReference type="KEGG" id="cim:CIMG_12225"/>
<sequence>MLPCQAKKRQKMDDGTKTMSQALALGYDIIQRKNGESPPEERFRELEEEINRRGFGELRHSTSNFPGDRKPVDGMAARELLYHGINFADSDPFFHAAIGCSFEHAGKEGPGLVFWAKNPSQLKRFHAGARSTAFIYCSATNEELHEENGLFRIVEGSHTMMQGQVDETATTSIRLRPNEVLIMSSNLTIEYPTAGGGVGIWMMVYRPK</sequence>
<evidence type="ECO:0000313" key="2">
    <source>
        <dbReference type="Proteomes" id="UP000001261"/>
    </source>
</evidence>
<gene>
    <name evidence="1" type="ORF">CIMG_12225</name>
</gene>
<dbReference type="InParanoid" id="A0A0D8JUX2"/>
<dbReference type="OMA" id="LYHGINF"/>